<reference evidence="1 2" key="1">
    <citation type="submission" date="2018-11" db="EMBL/GenBank/DDBJ databases">
        <authorList>
            <consortium name="Pathogen Informatics"/>
        </authorList>
    </citation>
    <scope>NUCLEOTIDE SEQUENCE [LARGE SCALE GENOMIC DNA]</scope>
    <source>
        <strain>Denwood</strain>
        <strain evidence="2">Zambia</strain>
    </source>
</reference>
<organism evidence="1 2">
    <name type="scientific">Schistosoma mattheei</name>
    <dbReference type="NCBI Taxonomy" id="31246"/>
    <lineage>
        <taxon>Eukaryota</taxon>
        <taxon>Metazoa</taxon>
        <taxon>Spiralia</taxon>
        <taxon>Lophotrochozoa</taxon>
        <taxon>Platyhelminthes</taxon>
        <taxon>Trematoda</taxon>
        <taxon>Digenea</taxon>
        <taxon>Strigeidida</taxon>
        <taxon>Schistosomatoidea</taxon>
        <taxon>Schistosomatidae</taxon>
        <taxon>Schistosoma</taxon>
    </lineage>
</organism>
<dbReference type="EMBL" id="UZAL01047666">
    <property type="protein sequence ID" value="VDP85091.1"/>
    <property type="molecule type" value="Genomic_DNA"/>
</dbReference>
<accession>A0A183Q4K8</accession>
<dbReference type="AlphaFoldDB" id="A0A183Q4K8"/>
<evidence type="ECO:0000313" key="2">
    <source>
        <dbReference type="Proteomes" id="UP000269396"/>
    </source>
</evidence>
<evidence type="ECO:0000313" key="1">
    <source>
        <dbReference type="EMBL" id="VDP85091.1"/>
    </source>
</evidence>
<protein>
    <submittedName>
        <fullName evidence="1">Uncharacterized protein</fullName>
    </submittedName>
</protein>
<keyword evidence="2" id="KW-1185">Reference proteome</keyword>
<feature type="non-terminal residue" evidence="1">
    <location>
        <position position="89"/>
    </location>
</feature>
<proteinExistence type="predicted"/>
<dbReference type="Proteomes" id="UP000269396">
    <property type="component" value="Unassembled WGS sequence"/>
</dbReference>
<name>A0A183Q4K8_9TREM</name>
<sequence>MVVGGSQQDTMDPDFALFDTRQQGVSVFLWEMVLPDGFDSVSPSFKVTARNPGPGFPIDYLQTLTYLLTPGTPREGAYTTHQHSPSNNV</sequence>
<gene>
    <name evidence="1" type="ORF">SMTD_LOCUS21543</name>
</gene>